<feature type="compositionally biased region" description="Polar residues" evidence="1">
    <location>
        <begin position="408"/>
        <end position="427"/>
    </location>
</feature>
<dbReference type="Proteomes" id="UP000195570">
    <property type="component" value="Unassembled WGS sequence"/>
</dbReference>
<protein>
    <submittedName>
        <fullName evidence="2">Uncharacterized protein</fullName>
    </submittedName>
</protein>
<proteinExistence type="predicted"/>
<sequence length="481" mass="52132">MNRNAAQSMTNVVHATDVLGSALTAIDAIVADAQQHQRNKEQREGTGPALAGIKRQRGGEVFAVMAEPHFRALQTIVLLYGVQLMPSLDAIMRRVLICVTSPVLVSSDCWELAAMLGTYFRAGAARLLEEVLALLLAERSPFLLGSPCVVVDVVASQGLPANTNGSTDISGKDRNAVDQEKVYDGSSTQRNLRAFDDLLVALGPFLPSSTMQQVALRYAEEVVVNGMLNAQASAGCSTGQLASYQERQQQQVEPQQTSVEAVLRPQCVSLLTTLLTLCRPLPSNTAACAVRAVKELPMRSFSLYGGVEHHQLLRSVMRLSVTLTALRHPYAIPFYVPPRDVVERPTRRVTMEEGSDGHKVESAQVYPNNEKMPAVGLPIPISGGIKGNDGHSKWREEEGNIKAAYQSTAPMESKTVATPQRQPQQFEGTAEKYCESSVSPAVSQKQKPQAEPTASQAPLTLTVSADDDDDDVEIPEIDMED</sequence>
<accession>A0A1G4IAI5</accession>
<feature type="compositionally biased region" description="Acidic residues" evidence="1">
    <location>
        <begin position="465"/>
        <end position="481"/>
    </location>
</feature>
<dbReference type="EMBL" id="CZPT02001148">
    <property type="protein sequence ID" value="SCU69070.1"/>
    <property type="molecule type" value="Genomic_DNA"/>
</dbReference>
<reference evidence="2" key="1">
    <citation type="submission" date="2016-09" db="EMBL/GenBank/DDBJ databases">
        <authorList>
            <person name="Hebert L."/>
            <person name="Moumen B."/>
        </authorList>
    </citation>
    <scope>NUCLEOTIDE SEQUENCE [LARGE SCALE GENOMIC DNA]</scope>
    <source>
        <strain evidence="2">OVI</strain>
    </source>
</reference>
<gene>
    <name evidence="2" type="ORF">TEOVI_000062700</name>
</gene>
<dbReference type="VEuPathDB" id="TriTrypDB:TEOVI_000062700"/>
<dbReference type="GeneID" id="92374567"/>
<evidence type="ECO:0000256" key="1">
    <source>
        <dbReference type="SAM" id="MobiDB-lite"/>
    </source>
</evidence>
<name>A0A1G4IAI5_TRYEQ</name>
<comment type="caution">
    <text evidence="2">The sequence shown here is derived from an EMBL/GenBank/DDBJ whole genome shotgun (WGS) entry which is preliminary data.</text>
</comment>
<dbReference type="RefSeq" id="XP_067080107.1">
    <property type="nucleotide sequence ID" value="XM_067224006.1"/>
</dbReference>
<evidence type="ECO:0000313" key="3">
    <source>
        <dbReference type="Proteomes" id="UP000195570"/>
    </source>
</evidence>
<organism evidence="2 3">
    <name type="scientific">Trypanosoma equiperdum</name>
    <dbReference type="NCBI Taxonomy" id="5694"/>
    <lineage>
        <taxon>Eukaryota</taxon>
        <taxon>Discoba</taxon>
        <taxon>Euglenozoa</taxon>
        <taxon>Kinetoplastea</taxon>
        <taxon>Metakinetoplastina</taxon>
        <taxon>Trypanosomatida</taxon>
        <taxon>Trypanosomatidae</taxon>
        <taxon>Trypanosoma</taxon>
    </lineage>
</organism>
<dbReference type="AlphaFoldDB" id="A0A1G4IAI5"/>
<feature type="region of interest" description="Disordered" evidence="1">
    <location>
        <begin position="408"/>
        <end position="481"/>
    </location>
</feature>
<evidence type="ECO:0000313" key="2">
    <source>
        <dbReference type="EMBL" id="SCU69070.1"/>
    </source>
</evidence>
<feature type="compositionally biased region" description="Polar residues" evidence="1">
    <location>
        <begin position="436"/>
        <end position="463"/>
    </location>
</feature>
<keyword evidence="3" id="KW-1185">Reference proteome</keyword>